<dbReference type="PROSITE" id="PS51072">
    <property type="entry name" value="MHD"/>
    <property type="match status" value="1"/>
</dbReference>
<protein>
    <recommendedName>
        <fullName evidence="6">MHD domain-containing protein</fullName>
    </recommendedName>
</protein>
<evidence type="ECO:0000259" key="6">
    <source>
        <dbReference type="PROSITE" id="PS51072"/>
    </source>
</evidence>
<evidence type="ECO:0000256" key="2">
    <source>
        <dbReference type="ARBA" id="ARBA00022448"/>
    </source>
</evidence>
<dbReference type="InterPro" id="IPR050431">
    <property type="entry name" value="Adaptor_comp_med_subunit"/>
</dbReference>
<comment type="subcellular location">
    <subcellularLocation>
        <location evidence="1">Endomembrane system</location>
    </subcellularLocation>
</comment>
<feature type="domain" description="MHD" evidence="6">
    <location>
        <begin position="1"/>
        <end position="204"/>
    </location>
</feature>
<evidence type="ECO:0000313" key="7">
    <source>
        <dbReference type="EMBL" id="VDK54379.1"/>
    </source>
</evidence>
<dbReference type="Gene3D" id="2.60.40.1170">
    <property type="entry name" value="Mu homology domain, subdomain B"/>
    <property type="match status" value="1"/>
</dbReference>
<accession>A0A3P6QZL4</accession>
<dbReference type="PANTHER" id="PTHR10529">
    <property type="entry name" value="AP COMPLEX SUBUNIT MU"/>
    <property type="match status" value="1"/>
</dbReference>
<feature type="non-terminal residue" evidence="7">
    <location>
        <position position="204"/>
    </location>
</feature>
<proteinExistence type="predicted"/>
<evidence type="ECO:0000256" key="5">
    <source>
        <dbReference type="SAM" id="Phobius"/>
    </source>
</evidence>
<evidence type="ECO:0000256" key="1">
    <source>
        <dbReference type="ARBA" id="ARBA00004308"/>
    </source>
</evidence>
<reference evidence="7 8" key="1">
    <citation type="submission" date="2018-11" db="EMBL/GenBank/DDBJ databases">
        <authorList>
            <consortium name="Pathogen Informatics"/>
        </authorList>
    </citation>
    <scope>NUCLEOTIDE SEQUENCE [LARGE SCALE GENOMIC DNA]</scope>
</reference>
<dbReference type="GO" id="GO:0030131">
    <property type="term" value="C:clathrin adaptor complex"/>
    <property type="evidence" value="ECO:0007669"/>
    <property type="project" value="InterPro"/>
</dbReference>
<evidence type="ECO:0000256" key="4">
    <source>
        <dbReference type="ARBA" id="ARBA00023136"/>
    </source>
</evidence>
<dbReference type="PRINTS" id="PR00314">
    <property type="entry name" value="CLATHRINADPT"/>
</dbReference>
<dbReference type="InterPro" id="IPR028565">
    <property type="entry name" value="MHD"/>
</dbReference>
<evidence type="ECO:0000313" key="8">
    <source>
        <dbReference type="Proteomes" id="UP000271098"/>
    </source>
</evidence>
<dbReference type="Pfam" id="PF00928">
    <property type="entry name" value="Adap_comp_sub"/>
    <property type="match status" value="1"/>
</dbReference>
<sequence length="204" mass="23869">MQHSKLLFCRYRTTKDIQLPFRVIPLVRETSRNKMEVANLLKIHSVFLCVFCYSFIVMALLMPYRAVYTVSHKKHMSLIDDFYGMLYHLYEMTALLRESWYRWFSLQVKVVVKSNFKPSLLAQKIEVRIPTPPNTSGVQLICMKGKAKYKAGENAIVWKIKRMGGLKESQISAEIDILSTGSAEKKKWNRPPVSMNFEVFVRFF</sequence>
<dbReference type="EMBL" id="UYRT01014785">
    <property type="protein sequence ID" value="VDK54379.1"/>
    <property type="molecule type" value="Genomic_DNA"/>
</dbReference>
<dbReference type="InterPro" id="IPR001392">
    <property type="entry name" value="Clathrin_mu"/>
</dbReference>
<evidence type="ECO:0000256" key="3">
    <source>
        <dbReference type="ARBA" id="ARBA00022927"/>
    </source>
</evidence>
<keyword evidence="2" id="KW-0813">Transport</keyword>
<dbReference type="SUPFAM" id="SSF49447">
    <property type="entry name" value="Second domain of Mu2 adaptin subunit (ap50) of ap2 adaptor"/>
    <property type="match status" value="1"/>
</dbReference>
<keyword evidence="8" id="KW-1185">Reference proteome</keyword>
<dbReference type="GO" id="GO:0012505">
    <property type="term" value="C:endomembrane system"/>
    <property type="evidence" value="ECO:0007669"/>
    <property type="project" value="UniProtKB-SubCell"/>
</dbReference>
<keyword evidence="5" id="KW-0812">Transmembrane</keyword>
<gene>
    <name evidence="7" type="ORF">GPUH_LOCUS6352</name>
</gene>
<name>A0A3P6QZL4_9BILA</name>
<keyword evidence="4 5" id="KW-0472">Membrane</keyword>
<dbReference type="Proteomes" id="UP000271098">
    <property type="component" value="Unassembled WGS sequence"/>
</dbReference>
<keyword evidence="3" id="KW-0653">Protein transport</keyword>
<dbReference type="GO" id="GO:0016192">
    <property type="term" value="P:vesicle-mediated transport"/>
    <property type="evidence" value="ECO:0007669"/>
    <property type="project" value="InterPro"/>
</dbReference>
<dbReference type="GO" id="GO:0006886">
    <property type="term" value="P:intracellular protein transport"/>
    <property type="evidence" value="ECO:0007669"/>
    <property type="project" value="InterPro"/>
</dbReference>
<organism evidence="7 8">
    <name type="scientific">Gongylonema pulchrum</name>
    <dbReference type="NCBI Taxonomy" id="637853"/>
    <lineage>
        <taxon>Eukaryota</taxon>
        <taxon>Metazoa</taxon>
        <taxon>Ecdysozoa</taxon>
        <taxon>Nematoda</taxon>
        <taxon>Chromadorea</taxon>
        <taxon>Rhabditida</taxon>
        <taxon>Spirurina</taxon>
        <taxon>Spiruromorpha</taxon>
        <taxon>Spiruroidea</taxon>
        <taxon>Gongylonematidae</taxon>
        <taxon>Gongylonema</taxon>
    </lineage>
</organism>
<keyword evidence="5" id="KW-1133">Transmembrane helix</keyword>
<dbReference type="AlphaFoldDB" id="A0A3P6QZL4"/>
<dbReference type="OrthoDB" id="10259133at2759"/>
<feature type="transmembrane region" description="Helical" evidence="5">
    <location>
        <begin position="43"/>
        <end position="64"/>
    </location>
</feature>
<dbReference type="InterPro" id="IPR036168">
    <property type="entry name" value="AP2_Mu_C_sf"/>
</dbReference>